<evidence type="ECO:0000256" key="1">
    <source>
        <dbReference type="ARBA" id="ARBA00022603"/>
    </source>
</evidence>
<sequence length="223" mass="25732">MIEERLKHYLEKQIPARDQYIEQMEREAHEQQVPIMDLLGMESLLHLLKMAAPARILEIGTAIGYSAIRMAQALPEATIVSIERDERRYEEAHKHVKALGLESRIELLFGDALQLGEKLELYPLFDVLFIDAAKGQYRRFFDMYSPMVRPGGLILSDNVLFRGLVAETDIEHKRHKQLATKIDTYNQWLLEHPQYDTRIFPVGDGIAISIKRETKGDTDDEKA</sequence>
<evidence type="ECO:0000256" key="4">
    <source>
        <dbReference type="HAMAP-Rule" id="MF_02217"/>
    </source>
</evidence>
<name>A0A0M0KMP6_ALKHA</name>
<comment type="subunit">
    <text evidence="4">Homodimer.</text>
</comment>
<dbReference type="EMBL" id="LILD01000001">
    <property type="protein sequence ID" value="KOO39673.1"/>
    <property type="molecule type" value="Genomic_DNA"/>
</dbReference>
<comment type="caution">
    <text evidence="5">The sequence shown here is derived from an EMBL/GenBank/DDBJ whole genome shotgun (WGS) entry which is preliminary data.</text>
</comment>
<feature type="binding site" evidence="4">
    <location>
        <position position="83"/>
    </location>
    <ligand>
        <name>S-adenosyl-L-methionine</name>
        <dbReference type="ChEBI" id="CHEBI:59789"/>
    </ligand>
</feature>
<dbReference type="InterPro" id="IPR043675">
    <property type="entry name" value="TrmR_methyltr"/>
</dbReference>
<gene>
    <name evidence="4" type="primary">trmR</name>
    <name evidence="5" type="ORF">AMD02_13060</name>
</gene>
<dbReference type="PATRIC" id="fig|136160.3.peg.3046"/>
<proteinExistence type="inferred from homology"/>
<feature type="binding site" evidence="4">
    <location>
        <position position="66"/>
    </location>
    <ligand>
        <name>S-adenosyl-L-methionine</name>
        <dbReference type="ChEBI" id="CHEBI:59789"/>
    </ligand>
</feature>
<dbReference type="GO" id="GO:0008757">
    <property type="term" value="F:S-adenosylmethionine-dependent methyltransferase activity"/>
    <property type="evidence" value="ECO:0007669"/>
    <property type="project" value="TreeGrafter"/>
</dbReference>
<dbReference type="GO" id="GO:0000287">
    <property type="term" value="F:magnesium ion binding"/>
    <property type="evidence" value="ECO:0007669"/>
    <property type="project" value="UniProtKB-UniRule"/>
</dbReference>
<dbReference type="OMA" id="VCFEGVF"/>
<dbReference type="HAMAP" id="MF_02217">
    <property type="entry name" value="TrmR_methyltr"/>
    <property type="match status" value="1"/>
</dbReference>
<dbReference type="GO" id="GO:0008171">
    <property type="term" value="F:O-methyltransferase activity"/>
    <property type="evidence" value="ECO:0007669"/>
    <property type="project" value="InterPro"/>
</dbReference>
<dbReference type="SMR" id="A0A0M0KMP6"/>
<dbReference type="AlphaFoldDB" id="A0A0M0KMP6"/>
<keyword evidence="3 4" id="KW-0949">S-adenosyl-L-methionine</keyword>
<feature type="binding site" evidence="4">
    <location>
        <position position="131"/>
    </location>
    <ligand>
        <name>S-adenosyl-L-methionine</name>
        <dbReference type="ChEBI" id="CHEBI:59789"/>
    </ligand>
</feature>
<evidence type="ECO:0000256" key="3">
    <source>
        <dbReference type="ARBA" id="ARBA00022691"/>
    </source>
</evidence>
<organism evidence="5">
    <name type="scientific">Halalkalibacterium halodurans</name>
    <name type="common">Bacillus halodurans</name>
    <dbReference type="NCBI Taxonomy" id="86665"/>
    <lineage>
        <taxon>Bacteria</taxon>
        <taxon>Bacillati</taxon>
        <taxon>Bacillota</taxon>
        <taxon>Bacilli</taxon>
        <taxon>Bacillales</taxon>
        <taxon>Bacillaceae</taxon>
        <taxon>Halalkalibacterium (ex Joshi et al. 2022)</taxon>
    </lineage>
</organism>
<feature type="binding site" evidence="4">
    <location>
        <position position="36"/>
    </location>
    <ligand>
        <name>S-adenosyl-L-methionine</name>
        <dbReference type="ChEBI" id="CHEBI:59789"/>
    </ligand>
</feature>
<feature type="binding site" evidence="4">
    <location>
        <position position="158"/>
    </location>
    <ligand>
        <name>Mg(2+)</name>
        <dbReference type="ChEBI" id="CHEBI:18420"/>
    </ligand>
</feature>
<dbReference type="EC" id="2.1.1.-" evidence="4"/>
<dbReference type="PROSITE" id="PS51682">
    <property type="entry name" value="SAM_OMT_I"/>
    <property type="match status" value="1"/>
</dbReference>
<comment type="similarity">
    <text evidence="4">Belongs to the class I-like SAM-binding methyltransferase superfamily. Cation-dependent O-methyltransferase family.</text>
</comment>
<reference evidence="5" key="1">
    <citation type="submission" date="2015-08" db="EMBL/GenBank/DDBJ databases">
        <title>Complete DNA Sequence of Pseudomonas syringae pv. actinidiae, the Causal Agent of Kiwifruit Canker Disease.</title>
        <authorList>
            <person name="Rikkerink E.H.A."/>
            <person name="Fineran P.C."/>
        </authorList>
    </citation>
    <scope>NUCLEOTIDE SEQUENCE</scope>
    <source>
        <strain evidence="5">DSM 13666</strain>
    </source>
</reference>
<dbReference type="GO" id="GO:0030488">
    <property type="term" value="P:tRNA methylation"/>
    <property type="evidence" value="ECO:0007669"/>
    <property type="project" value="UniProtKB-UniRule"/>
</dbReference>
<evidence type="ECO:0000256" key="2">
    <source>
        <dbReference type="ARBA" id="ARBA00022679"/>
    </source>
</evidence>
<keyword evidence="4" id="KW-0479">Metal-binding</keyword>
<dbReference type="RefSeq" id="WP_010897440.1">
    <property type="nucleotide sequence ID" value="NZ_JARMRQ010000175.1"/>
</dbReference>
<dbReference type="CDD" id="cd02440">
    <property type="entry name" value="AdoMet_MTases"/>
    <property type="match status" value="1"/>
</dbReference>
<dbReference type="PANTHER" id="PTHR10509:SF14">
    <property type="entry name" value="CAFFEOYL-COA O-METHYLTRANSFERASE 3-RELATED"/>
    <property type="match status" value="1"/>
</dbReference>
<dbReference type="InterPro" id="IPR002935">
    <property type="entry name" value="SAM_O-MeTrfase"/>
</dbReference>
<keyword evidence="1 4" id="KW-0489">Methyltransferase</keyword>
<comment type="function">
    <text evidence="4">Catalyzes the methylation of 5-hydroxyuridine (ho5U) to form 5-methoxyuridine (mo5U) at position 34 in tRNAs.</text>
</comment>
<protein>
    <recommendedName>
        <fullName evidence="4">tRNA 5-hydroxyuridine methyltransferase</fullName>
        <ecNumber evidence="4">2.1.1.-</ecNumber>
    </recommendedName>
    <alternativeName>
        <fullName evidence="4">ho5U methyltransferase</fullName>
    </alternativeName>
</protein>
<evidence type="ECO:0000313" key="5">
    <source>
        <dbReference type="EMBL" id="KOO39673.1"/>
    </source>
</evidence>
<feature type="binding site" evidence="4">
    <location>
        <position position="157"/>
    </location>
    <ligand>
        <name>Mg(2+)</name>
        <dbReference type="ChEBI" id="CHEBI:18420"/>
    </ligand>
</feature>
<accession>A0A0M0KMP6</accession>
<keyword evidence="4" id="KW-0460">Magnesium</keyword>
<feature type="binding site" evidence="4">
    <location>
        <position position="131"/>
    </location>
    <ligand>
        <name>Mg(2+)</name>
        <dbReference type="ChEBI" id="CHEBI:18420"/>
    </ligand>
</feature>
<dbReference type="GO" id="GO:0016300">
    <property type="term" value="F:tRNA (uridine) methyltransferase activity"/>
    <property type="evidence" value="ECO:0007669"/>
    <property type="project" value="UniProtKB-UniRule"/>
</dbReference>
<dbReference type="InterPro" id="IPR029063">
    <property type="entry name" value="SAM-dependent_MTases_sf"/>
</dbReference>
<keyword evidence="4" id="KW-0819">tRNA processing</keyword>
<dbReference type="Gene3D" id="3.40.50.150">
    <property type="entry name" value="Vaccinia Virus protein VP39"/>
    <property type="match status" value="1"/>
</dbReference>
<comment type="catalytic activity">
    <reaction evidence="4">
        <text>5-hydroxyuridine(34) in tRNA + S-adenosyl-L-methionine = 5-methoxyuridine(34) in tRNA + S-adenosyl-L-homocysteine + H(+)</text>
        <dbReference type="Rhea" id="RHEA:60524"/>
        <dbReference type="Rhea" id="RHEA-COMP:13381"/>
        <dbReference type="Rhea" id="RHEA-COMP:15591"/>
        <dbReference type="ChEBI" id="CHEBI:15378"/>
        <dbReference type="ChEBI" id="CHEBI:57856"/>
        <dbReference type="ChEBI" id="CHEBI:59789"/>
        <dbReference type="ChEBI" id="CHEBI:136877"/>
        <dbReference type="ChEBI" id="CHEBI:143860"/>
    </reaction>
</comment>
<dbReference type="InterPro" id="IPR050362">
    <property type="entry name" value="Cation-dep_OMT"/>
</dbReference>
<dbReference type="Pfam" id="PF01596">
    <property type="entry name" value="Methyltransf_3"/>
    <property type="match status" value="1"/>
</dbReference>
<dbReference type="SUPFAM" id="SSF53335">
    <property type="entry name" value="S-adenosyl-L-methionine-dependent methyltransferases"/>
    <property type="match status" value="1"/>
</dbReference>
<keyword evidence="2 4" id="KW-0808">Transferase</keyword>
<dbReference type="PANTHER" id="PTHR10509">
    <property type="entry name" value="O-METHYLTRANSFERASE-RELATED"/>
    <property type="match status" value="1"/>
</dbReference>
<feature type="binding site" evidence="4">
    <location>
        <begin position="111"/>
        <end position="112"/>
    </location>
    <ligand>
        <name>S-adenosyl-L-methionine</name>
        <dbReference type="ChEBI" id="CHEBI:59789"/>
    </ligand>
</feature>